<dbReference type="KEGG" id="cdn:BN940_12281"/>
<evidence type="ECO:0000313" key="2">
    <source>
        <dbReference type="EMBL" id="CDM24907.1"/>
    </source>
</evidence>
<feature type="region of interest" description="Disordered" evidence="1">
    <location>
        <begin position="103"/>
        <end position="146"/>
    </location>
</feature>
<reference evidence="2 3" key="1">
    <citation type="journal article" date="2014" name="BMC Microbiol.">
        <title>The oxygen-independent metabolism of cyclic monoterpenes in Castellaniella defragrans 65Phen.</title>
        <authorList>
            <person name="Petasch J."/>
            <person name="Disch E.M."/>
            <person name="Markert S."/>
            <person name="Becher D."/>
            <person name="Schweder T."/>
            <person name="Huttel B."/>
            <person name="Reinhardt R."/>
            <person name="Harder J."/>
        </authorList>
    </citation>
    <scope>NUCLEOTIDE SEQUENCE [LARGE SCALE GENOMIC DNA]</scope>
    <source>
        <strain evidence="2">65Phen</strain>
    </source>
</reference>
<organism evidence="2 3">
    <name type="scientific">Castellaniella defragrans (strain DSM 12143 / CCUG 39792 / 65Phen)</name>
    <name type="common">Alcaligenes defragrans</name>
    <dbReference type="NCBI Taxonomy" id="1437824"/>
    <lineage>
        <taxon>Bacteria</taxon>
        <taxon>Pseudomonadati</taxon>
        <taxon>Pseudomonadota</taxon>
        <taxon>Betaproteobacteria</taxon>
        <taxon>Burkholderiales</taxon>
        <taxon>Alcaligenaceae</taxon>
        <taxon>Castellaniella</taxon>
    </lineage>
</organism>
<evidence type="ECO:0000256" key="1">
    <source>
        <dbReference type="SAM" id="MobiDB-lite"/>
    </source>
</evidence>
<name>W8X4L9_CASD6</name>
<proteinExistence type="predicted"/>
<protein>
    <submittedName>
        <fullName evidence="2">Uncharacterized protein</fullName>
    </submittedName>
</protein>
<gene>
    <name evidence="2" type="ORF">BN940_12281</name>
</gene>
<sequence>MNLSPRAAHEAEESPMKGSPRGLSSAAPENRRPSLQPTLLLTAGAPLYSRCPSLQPVPLFTAGAPLYSRRPSLQPVLFSAAAFLTSAPPRVGPVRAPCRDCSQPVPAGGAHRPSCPGGAPHRSGNPHRSSVPHRSGNPHRSGAPYRTSWALPEKSGFFARLSAPICPSPKKRAIVSFLRRQALGLTPR</sequence>
<dbReference type="AlphaFoldDB" id="W8X4L9"/>
<accession>W8X4L9</accession>
<evidence type="ECO:0000313" key="3">
    <source>
        <dbReference type="Proteomes" id="UP000019805"/>
    </source>
</evidence>
<dbReference type="Proteomes" id="UP000019805">
    <property type="component" value="Chromosome"/>
</dbReference>
<feature type="region of interest" description="Disordered" evidence="1">
    <location>
        <begin position="1"/>
        <end position="36"/>
    </location>
</feature>
<keyword evidence="3" id="KW-1185">Reference proteome</keyword>
<dbReference type="EMBL" id="HG916765">
    <property type="protein sequence ID" value="CDM24907.1"/>
    <property type="molecule type" value="Genomic_DNA"/>
</dbReference>
<dbReference type="HOGENOM" id="CLU_1438690_0_0_4"/>